<proteinExistence type="predicted"/>
<name>A0A858RA25_9PROT</name>
<sequence length="115" mass="13039">MPLSPDILVPLLGIAWLAYTAVYITGRTRAEPMLRRWAEREGLRILRARPRRISVFNAELLLKVSPLQRVYEAIGTRGSRTVLLVVRLGHPWLGCLRDEVAVITEAPWDGILDAR</sequence>
<dbReference type="EMBL" id="CP051775">
    <property type="protein sequence ID" value="QJE74248.1"/>
    <property type="molecule type" value="Genomic_DNA"/>
</dbReference>
<protein>
    <submittedName>
        <fullName evidence="2">Uncharacterized protein</fullName>
    </submittedName>
</protein>
<dbReference type="KEGG" id="acru:HHL28_15205"/>
<keyword evidence="3" id="KW-1185">Reference proteome</keyword>
<gene>
    <name evidence="2" type="ORF">HHL28_15205</name>
</gene>
<keyword evidence="1" id="KW-0812">Transmembrane</keyword>
<evidence type="ECO:0000313" key="3">
    <source>
        <dbReference type="Proteomes" id="UP000501891"/>
    </source>
</evidence>
<keyword evidence="1" id="KW-0472">Membrane</keyword>
<accession>A0A858RA25</accession>
<feature type="transmembrane region" description="Helical" evidence="1">
    <location>
        <begin position="7"/>
        <end position="26"/>
    </location>
</feature>
<reference evidence="2" key="1">
    <citation type="submission" date="2020-04" db="EMBL/GenBank/DDBJ databases">
        <title>A desert anoxygenic phototrophic bacterium fixes CO2 using RubisCO under aerobic conditions.</title>
        <authorList>
            <person name="Tang K."/>
        </authorList>
    </citation>
    <scope>NUCLEOTIDE SEQUENCE [LARGE SCALE GENOMIC DNA]</scope>
    <source>
        <strain evidence="2">MIMtkB3</strain>
    </source>
</reference>
<keyword evidence="1" id="KW-1133">Transmembrane helix</keyword>
<evidence type="ECO:0000313" key="2">
    <source>
        <dbReference type="EMBL" id="QJE74248.1"/>
    </source>
</evidence>
<organism evidence="2 3">
    <name type="scientific">Aerophototrophica crusticola</name>
    <dbReference type="NCBI Taxonomy" id="1709002"/>
    <lineage>
        <taxon>Bacteria</taxon>
        <taxon>Pseudomonadati</taxon>
        <taxon>Pseudomonadota</taxon>
        <taxon>Alphaproteobacteria</taxon>
        <taxon>Rhodospirillales</taxon>
        <taxon>Rhodospirillaceae</taxon>
        <taxon>Aerophototrophica</taxon>
    </lineage>
</organism>
<dbReference type="Proteomes" id="UP000501891">
    <property type="component" value="Chromosome"/>
</dbReference>
<evidence type="ECO:0000256" key="1">
    <source>
        <dbReference type="SAM" id="Phobius"/>
    </source>
</evidence>
<dbReference type="AlphaFoldDB" id="A0A858RA25"/>